<dbReference type="PANTHER" id="PTHR44591">
    <property type="entry name" value="STRESS RESPONSE REGULATOR PROTEIN 1"/>
    <property type="match status" value="1"/>
</dbReference>
<name>A0A0F9FCZ7_9ZZZZ</name>
<sequence length="139" mass="15435">MPKGQAENEAKVTESVGGGSETVLIIEDEEQVGKLAVSLLERYGYNVLTEADGEHGLDQYTKNKKAIDLVLLDLTMPRMSGKMVFEKILEINPDVKVIICSGQSDEDIREGILSHAQDFLKKPYRVKDLAKTVRKVLDS</sequence>
<evidence type="ECO:0000256" key="1">
    <source>
        <dbReference type="ARBA" id="ARBA00022553"/>
    </source>
</evidence>
<proteinExistence type="predicted"/>
<organism evidence="3">
    <name type="scientific">marine sediment metagenome</name>
    <dbReference type="NCBI Taxonomy" id="412755"/>
    <lineage>
        <taxon>unclassified sequences</taxon>
        <taxon>metagenomes</taxon>
        <taxon>ecological metagenomes</taxon>
    </lineage>
</organism>
<accession>A0A0F9FCZ7</accession>
<feature type="domain" description="Response regulatory" evidence="2">
    <location>
        <begin position="22"/>
        <end position="137"/>
    </location>
</feature>
<evidence type="ECO:0000313" key="3">
    <source>
        <dbReference type="EMBL" id="KKL84244.1"/>
    </source>
</evidence>
<dbReference type="InterPro" id="IPR001789">
    <property type="entry name" value="Sig_transdc_resp-reg_receiver"/>
</dbReference>
<dbReference type="InterPro" id="IPR050595">
    <property type="entry name" value="Bact_response_regulator"/>
</dbReference>
<dbReference type="PANTHER" id="PTHR44591:SF3">
    <property type="entry name" value="RESPONSE REGULATORY DOMAIN-CONTAINING PROTEIN"/>
    <property type="match status" value="1"/>
</dbReference>
<protein>
    <recommendedName>
        <fullName evidence="2">Response regulatory domain-containing protein</fullName>
    </recommendedName>
</protein>
<dbReference type="Gene3D" id="3.40.50.2300">
    <property type="match status" value="1"/>
</dbReference>
<keyword evidence="1" id="KW-0597">Phosphoprotein</keyword>
<reference evidence="3" key="1">
    <citation type="journal article" date="2015" name="Nature">
        <title>Complex archaea that bridge the gap between prokaryotes and eukaryotes.</title>
        <authorList>
            <person name="Spang A."/>
            <person name="Saw J.H."/>
            <person name="Jorgensen S.L."/>
            <person name="Zaremba-Niedzwiedzka K."/>
            <person name="Martijn J."/>
            <person name="Lind A.E."/>
            <person name="van Eijk R."/>
            <person name="Schleper C."/>
            <person name="Guy L."/>
            <person name="Ettema T.J."/>
        </authorList>
    </citation>
    <scope>NUCLEOTIDE SEQUENCE</scope>
</reference>
<dbReference type="PROSITE" id="PS50110">
    <property type="entry name" value="RESPONSE_REGULATORY"/>
    <property type="match status" value="1"/>
</dbReference>
<gene>
    <name evidence="3" type="ORF">LCGC14_1966670</name>
</gene>
<dbReference type="SUPFAM" id="SSF52172">
    <property type="entry name" value="CheY-like"/>
    <property type="match status" value="1"/>
</dbReference>
<dbReference type="SMART" id="SM00448">
    <property type="entry name" value="REC"/>
    <property type="match status" value="1"/>
</dbReference>
<dbReference type="EMBL" id="LAZR01021755">
    <property type="protein sequence ID" value="KKL84244.1"/>
    <property type="molecule type" value="Genomic_DNA"/>
</dbReference>
<dbReference type="CDD" id="cd00156">
    <property type="entry name" value="REC"/>
    <property type="match status" value="1"/>
</dbReference>
<comment type="caution">
    <text evidence="3">The sequence shown here is derived from an EMBL/GenBank/DDBJ whole genome shotgun (WGS) entry which is preliminary data.</text>
</comment>
<evidence type="ECO:0000259" key="2">
    <source>
        <dbReference type="PROSITE" id="PS50110"/>
    </source>
</evidence>
<dbReference type="AlphaFoldDB" id="A0A0F9FCZ7"/>
<dbReference type="Pfam" id="PF00072">
    <property type="entry name" value="Response_reg"/>
    <property type="match status" value="1"/>
</dbReference>
<dbReference type="InterPro" id="IPR011006">
    <property type="entry name" value="CheY-like_superfamily"/>
</dbReference>
<dbReference type="GO" id="GO:0000160">
    <property type="term" value="P:phosphorelay signal transduction system"/>
    <property type="evidence" value="ECO:0007669"/>
    <property type="project" value="InterPro"/>
</dbReference>